<name>D8SCH7_SELML</name>
<dbReference type="HOGENOM" id="CLU_1039768_0_0_1"/>
<protein>
    <submittedName>
        <fullName evidence="1">Uncharacterized protein</fullName>
    </submittedName>
</protein>
<dbReference type="AlphaFoldDB" id="D8SCH7"/>
<dbReference type="InParanoid" id="D8SCH7"/>
<keyword evidence="2" id="KW-1185">Reference proteome</keyword>
<dbReference type="Proteomes" id="UP000001514">
    <property type="component" value="Unassembled WGS sequence"/>
</dbReference>
<accession>D8SCH7</accession>
<organism evidence="2">
    <name type="scientific">Selaginella moellendorffii</name>
    <name type="common">Spikemoss</name>
    <dbReference type="NCBI Taxonomy" id="88036"/>
    <lineage>
        <taxon>Eukaryota</taxon>
        <taxon>Viridiplantae</taxon>
        <taxon>Streptophyta</taxon>
        <taxon>Embryophyta</taxon>
        <taxon>Tracheophyta</taxon>
        <taxon>Lycopodiopsida</taxon>
        <taxon>Selaginellales</taxon>
        <taxon>Selaginellaceae</taxon>
        <taxon>Selaginella</taxon>
    </lineage>
</organism>
<dbReference type="KEGG" id="smo:SELMODRAFT_420597"/>
<reference evidence="1 2" key="1">
    <citation type="journal article" date="2011" name="Science">
        <title>The Selaginella genome identifies genetic changes associated with the evolution of vascular plants.</title>
        <authorList>
            <person name="Banks J.A."/>
            <person name="Nishiyama T."/>
            <person name="Hasebe M."/>
            <person name="Bowman J.L."/>
            <person name="Gribskov M."/>
            <person name="dePamphilis C."/>
            <person name="Albert V.A."/>
            <person name="Aono N."/>
            <person name="Aoyama T."/>
            <person name="Ambrose B.A."/>
            <person name="Ashton N.W."/>
            <person name="Axtell M.J."/>
            <person name="Barker E."/>
            <person name="Barker M.S."/>
            <person name="Bennetzen J.L."/>
            <person name="Bonawitz N.D."/>
            <person name="Chapple C."/>
            <person name="Cheng C."/>
            <person name="Correa L.G."/>
            <person name="Dacre M."/>
            <person name="DeBarry J."/>
            <person name="Dreyer I."/>
            <person name="Elias M."/>
            <person name="Engstrom E.M."/>
            <person name="Estelle M."/>
            <person name="Feng L."/>
            <person name="Finet C."/>
            <person name="Floyd S.K."/>
            <person name="Frommer W.B."/>
            <person name="Fujita T."/>
            <person name="Gramzow L."/>
            <person name="Gutensohn M."/>
            <person name="Harholt J."/>
            <person name="Hattori M."/>
            <person name="Heyl A."/>
            <person name="Hirai T."/>
            <person name="Hiwatashi Y."/>
            <person name="Ishikawa M."/>
            <person name="Iwata M."/>
            <person name="Karol K.G."/>
            <person name="Koehler B."/>
            <person name="Kolukisaoglu U."/>
            <person name="Kubo M."/>
            <person name="Kurata T."/>
            <person name="Lalonde S."/>
            <person name="Li K."/>
            <person name="Li Y."/>
            <person name="Litt A."/>
            <person name="Lyons E."/>
            <person name="Manning G."/>
            <person name="Maruyama T."/>
            <person name="Michael T.P."/>
            <person name="Mikami K."/>
            <person name="Miyazaki S."/>
            <person name="Morinaga S."/>
            <person name="Murata T."/>
            <person name="Mueller-Roeber B."/>
            <person name="Nelson D.R."/>
            <person name="Obara M."/>
            <person name="Oguri Y."/>
            <person name="Olmstead R.G."/>
            <person name="Onodera N."/>
            <person name="Petersen B.L."/>
            <person name="Pils B."/>
            <person name="Prigge M."/>
            <person name="Rensing S.A."/>
            <person name="Riano-Pachon D.M."/>
            <person name="Roberts A.W."/>
            <person name="Sato Y."/>
            <person name="Scheller H.V."/>
            <person name="Schulz B."/>
            <person name="Schulz C."/>
            <person name="Shakirov E.V."/>
            <person name="Shibagaki N."/>
            <person name="Shinohara N."/>
            <person name="Shippen D.E."/>
            <person name="Soerensen I."/>
            <person name="Sotooka R."/>
            <person name="Sugimoto N."/>
            <person name="Sugita M."/>
            <person name="Sumikawa N."/>
            <person name="Tanurdzic M."/>
            <person name="Theissen G."/>
            <person name="Ulvskov P."/>
            <person name="Wakazuki S."/>
            <person name="Weng J.K."/>
            <person name="Willats W.W."/>
            <person name="Wipf D."/>
            <person name="Wolf P.G."/>
            <person name="Yang L."/>
            <person name="Zimmer A.D."/>
            <person name="Zhu Q."/>
            <person name="Mitros T."/>
            <person name="Hellsten U."/>
            <person name="Loque D."/>
            <person name="Otillar R."/>
            <person name="Salamov A."/>
            <person name="Schmutz J."/>
            <person name="Shapiro H."/>
            <person name="Lindquist E."/>
            <person name="Lucas S."/>
            <person name="Rokhsar D."/>
            <person name="Grigoriev I.V."/>
        </authorList>
    </citation>
    <scope>NUCLEOTIDE SEQUENCE [LARGE SCALE GENOMIC DNA]</scope>
</reference>
<proteinExistence type="predicted"/>
<gene>
    <name evidence="1" type="ORF">SELMODRAFT_420597</name>
</gene>
<dbReference type="EMBL" id="GL377612">
    <property type="protein sequence ID" value="EFJ17713.1"/>
    <property type="molecule type" value="Genomic_DNA"/>
</dbReference>
<sequence length="268" mass="30901">MRALLSLVRPACGFVSRAISPSRSRYATHQIFTASARNQPWGFRGFTSSRILGTVYEDVRRELRWKKRKKLIRLGLKKRKRKKKRRGKGIWAEPCKAEQERQKDHSRCIIAPYADAQMWPRMSCERDRRHVLKALNTTLVHFGQINSTMRRDIHEGNDEQQGISQGGINCVVAKHRDLAASDDAAQDWNLKVERYRQECSRSFGWAKLGRDVKLEELDITVWIDDFVEGCIGLERIVCLNLAVLEAEERTQAGASLVWKYVSQGGRSF</sequence>
<dbReference type="Gramene" id="EFJ17713">
    <property type="protein sequence ID" value="EFJ17713"/>
    <property type="gene ID" value="SELMODRAFT_420597"/>
</dbReference>
<evidence type="ECO:0000313" key="1">
    <source>
        <dbReference type="EMBL" id="EFJ17713.1"/>
    </source>
</evidence>
<evidence type="ECO:0000313" key="2">
    <source>
        <dbReference type="Proteomes" id="UP000001514"/>
    </source>
</evidence>